<evidence type="ECO:0008006" key="4">
    <source>
        <dbReference type="Google" id="ProtNLM"/>
    </source>
</evidence>
<dbReference type="EMBL" id="CP137555">
    <property type="protein sequence ID" value="WOX04264.1"/>
    <property type="molecule type" value="Genomic_DNA"/>
</dbReference>
<accession>A0AAU0MUK6</accession>
<dbReference type="Proteomes" id="UP001302477">
    <property type="component" value="Chromosome"/>
</dbReference>
<keyword evidence="3" id="KW-1185">Reference proteome</keyword>
<name>A0AAU0MUK6_9GAMM</name>
<gene>
    <name evidence="2" type="ORF">R5R33_10970</name>
</gene>
<organism evidence="2 3">
    <name type="scientific">Microbulbifer pacificus</name>
    <dbReference type="NCBI Taxonomy" id="407164"/>
    <lineage>
        <taxon>Bacteria</taxon>
        <taxon>Pseudomonadati</taxon>
        <taxon>Pseudomonadota</taxon>
        <taxon>Gammaproteobacteria</taxon>
        <taxon>Cellvibrionales</taxon>
        <taxon>Microbulbiferaceae</taxon>
        <taxon>Microbulbifer</taxon>
    </lineage>
</organism>
<evidence type="ECO:0000313" key="3">
    <source>
        <dbReference type="Proteomes" id="UP001302477"/>
    </source>
</evidence>
<evidence type="ECO:0000313" key="2">
    <source>
        <dbReference type="EMBL" id="WOX04264.1"/>
    </source>
</evidence>
<protein>
    <recommendedName>
        <fullName evidence="4">GTPase</fullName>
    </recommendedName>
</protein>
<dbReference type="AlphaFoldDB" id="A0AAU0MUK6"/>
<evidence type="ECO:0000256" key="1">
    <source>
        <dbReference type="SAM" id="MobiDB-lite"/>
    </source>
</evidence>
<proteinExistence type="predicted"/>
<reference evidence="2 3" key="1">
    <citation type="submission" date="2023-10" db="EMBL/GenBank/DDBJ databases">
        <title>Description of Microbulbifer bruguierae sp. nov., isolated from the sediments of mangrove plant Bruguiera sexangula and comparative genomic analyses of the genus Microbulbifer.</title>
        <authorList>
            <person name="Long M."/>
        </authorList>
    </citation>
    <scope>NUCLEOTIDE SEQUENCE [LARGE SCALE GENOMIC DNA]</scope>
    <source>
        <strain evidence="2 3">SPO729</strain>
    </source>
</reference>
<dbReference type="KEGG" id="mpaf:R5R33_10970"/>
<dbReference type="RefSeq" id="WP_318952742.1">
    <property type="nucleotide sequence ID" value="NZ_CP137555.1"/>
</dbReference>
<sequence>MQDAAELEIGHRAHPGSDASGTSETNIDDRARADSTGIDTDPDSVAAAHVSRTDQPAQSVGGKAARAPSAQEKLATGPRDLTALTCGCRNHRQLRRWIDSLLQQNPIDGKAQRNAGTLRSLLAEITRWNAPARLRLASLEVLRPIVAAHCDALTRATADSGGSGPHPQEQRRDLLIAAILFQHQALAYTSVCLQLVSEEPHTLFFRRHLARALHRGIDSYRSLVQISSHFYLATPKSGWSRMQQLVQLAREQQLDQRRVLDPLARTRASANRFTRGEKVIQPYLQSALFASANPLQLTVEDQRQLWSCCARWASGARLQDQINPAVRSLLANLRLDQAPIPAVRLQHTRVDLKHFTAPFGWSIDLTAPLRQLQRRLRRPGKLSPDLLSRVQGLWAGEKGRSDQRTPVDIRCEVILGISAICHHLKQGDEVAPELVAAFDTRDSASRSKNLVMEVGSIDFHTGRALKDYEVSVPDAYSSALPSAPSTARQTDNARVQKRYQPIPATLLNTSDNGAGLRLPPDIQGRLHSGDLIAVQVKERWEVALVRWHYGLPDQCRVGVELLGGYTSAVRVHRYTKDGRRTGPMAGLLTGNAGLPPELVLPTPLFQSGDSVDIVAAGQTRNVTLHQRSMTTGSIAIFEFS</sequence>
<feature type="region of interest" description="Disordered" evidence="1">
    <location>
        <begin position="1"/>
        <end position="76"/>
    </location>
</feature>